<proteinExistence type="predicted"/>
<keyword evidence="3" id="KW-1185">Reference proteome</keyword>
<keyword evidence="1" id="KW-0472">Membrane</keyword>
<reference evidence="2 3" key="1">
    <citation type="submission" date="2016-03" db="EMBL/GenBank/DDBJ databases">
        <title>EvidentialGene: Evidence-directed Construction of Genes on Genomes.</title>
        <authorList>
            <person name="Gilbert D.G."/>
            <person name="Choi J.-H."/>
            <person name="Mockaitis K."/>
            <person name="Colbourne J."/>
            <person name="Pfrender M."/>
        </authorList>
    </citation>
    <scope>NUCLEOTIDE SEQUENCE [LARGE SCALE GENOMIC DNA]</scope>
    <source>
        <strain evidence="2 3">Xinb3</strain>
        <tissue evidence="2">Complete organism</tissue>
    </source>
</reference>
<dbReference type="AlphaFoldDB" id="A0A162NUW9"/>
<evidence type="ECO:0000256" key="1">
    <source>
        <dbReference type="SAM" id="Phobius"/>
    </source>
</evidence>
<evidence type="ECO:0000313" key="2">
    <source>
        <dbReference type="EMBL" id="KZS18282.1"/>
    </source>
</evidence>
<protein>
    <submittedName>
        <fullName evidence="2">Uncharacterized protein</fullName>
    </submittedName>
</protein>
<dbReference type="Proteomes" id="UP000076858">
    <property type="component" value="Unassembled WGS sequence"/>
</dbReference>
<name>A0A162NUW9_9CRUS</name>
<organism evidence="2 3">
    <name type="scientific">Daphnia magna</name>
    <dbReference type="NCBI Taxonomy" id="35525"/>
    <lineage>
        <taxon>Eukaryota</taxon>
        <taxon>Metazoa</taxon>
        <taxon>Ecdysozoa</taxon>
        <taxon>Arthropoda</taxon>
        <taxon>Crustacea</taxon>
        <taxon>Branchiopoda</taxon>
        <taxon>Diplostraca</taxon>
        <taxon>Cladocera</taxon>
        <taxon>Anomopoda</taxon>
        <taxon>Daphniidae</taxon>
        <taxon>Daphnia</taxon>
    </lineage>
</organism>
<keyword evidence="1" id="KW-1133">Transmembrane helix</keyword>
<comment type="caution">
    <text evidence="2">The sequence shown here is derived from an EMBL/GenBank/DDBJ whole genome shotgun (WGS) entry which is preliminary data.</text>
</comment>
<accession>A0A162NUW9</accession>
<dbReference type="PROSITE" id="PS51257">
    <property type="entry name" value="PROKAR_LIPOPROTEIN"/>
    <property type="match status" value="1"/>
</dbReference>
<feature type="transmembrane region" description="Helical" evidence="1">
    <location>
        <begin position="21"/>
        <end position="44"/>
    </location>
</feature>
<sequence length="64" mass="7275">MLTVKEGFKWHKSYGLECHNFFVLLFVLSSCSVSSGLINAPYVVLQTINLHHFGSLVISTERFK</sequence>
<evidence type="ECO:0000313" key="3">
    <source>
        <dbReference type="Proteomes" id="UP000076858"/>
    </source>
</evidence>
<keyword evidence="1" id="KW-0812">Transmembrane</keyword>
<dbReference type="EMBL" id="LRGB01000531">
    <property type="protein sequence ID" value="KZS18282.1"/>
    <property type="molecule type" value="Genomic_DNA"/>
</dbReference>
<gene>
    <name evidence="2" type="ORF">APZ42_015556</name>
</gene>